<keyword evidence="2" id="KW-0378">Hydrolase</keyword>
<dbReference type="Gene3D" id="3.20.20.80">
    <property type="entry name" value="Glycosidases"/>
    <property type="match status" value="1"/>
</dbReference>
<protein>
    <submittedName>
        <fullName evidence="2">Glycosyl hydrolase family 25</fullName>
    </submittedName>
</protein>
<gene>
    <name evidence="2" type="ORF">BCB69_01605</name>
</gene>
<dbReference type="InterPro" id="IPR017853">
    <property type="entry name" value="GH"/>
</dbReference>
<accession>A0A1B3WCU6</accession>
<dbReference type="GO" id="GO:0016998">
    <property type="term" value="P:cell wall macromolecule catabolic process"/>
    <property type="evidence" value="ECO:0007669"/>
    <property type="project" value="InterPro"/>
</dbReference>
<dbReference type="GO" id="GO:0016052">
    <property type="term" value="P:carbohydrate catabolic process"/>
    <property type="evidence" value="ECO:0007669"/>
    <property type="project" value="TreeGrafter"/>
</dbReference>
<dbReference type="Pfam" id="PF01183">
    <property type="entry name" value="Glyco_hydro_25"/>
    <property type="match status" value="1"/>
</dbReference>
<organism evidence="2 3">
    <name type="scientific">Dialister pneumosintes</name>
    <dbReference type="NCBI Taxonomy" id="39950"/>
    <lineage>
        <taxon>Bacteria</taxon>
        <taxon>Bacillati</taxon>
        <taxon>Bacillota</taxon>
        <taxon>Negativicutes</taxon>
        <taxon>Veillonellales</taxon>
        <taxon>Veillonellaceae</taxon>
        <taxon>Dialister</taxon>
    </lineage>
</organism>
<dbReference type="GO" id="GO:0009253">
    <property type="term" value="P:peptidoglycan catabolic process"/>
    <property type="evidence" value="ECO:0007669"/>
    <property type="project" value="InterPro"/>
</dbReference>
<dbReference type="EMBL" id="CP017037">
    <property type="protein sequence ID" value="AOH38789.1"/>
    <property type="molecule type" value="Genomic_DNA"/>
</dbReference>
<dbReference type="PANTHER" id="PTHR34135">
    <property type="entry name" value="LYSOZYME"/>
    <property type="match status" value="1"/>
</dbReference>
<dbReference type="InterPro" id="IPR002053">
    <property type="entry name" value="Glyco_hydro_25"/>
</dbReference>
<evidence type="ECO:0000313" key="2">
    <source>
        <dbReference type="EMBL" id="AOH38789.1"/>
    </source>
</evidence>
<dbReference type="Proteomes" id="UP000094757">
    <property type="component" value="Chromosome"/>
</dbReference>
<comment type="similarity">
    <text evidence="1">Belongs to the glycosyl hydrolase 25 family.</text>
</comment>
<dbReference type="SUPFAM" id="SSF51445">
    <property type="entry name" value="(Trans)glycosidases"/>
    <property type="match status" value="1"/>
</dbReference>
<dbReference type="PANTHER" id="PTHR34135:SF2">
    <property type="entry name" value="LYSOZYME"/>
    <property type="match status" value="1"/>
</dbReference>
<dbReference type="PROSITE" id="PS51904">
    <property type="entry name" value="GLYCOSYL_HYDROL_F25_2"/>
    <property type="match status" value="1"/>
</dbReference>
<proteinExistence type="inferred from homology"/>
<dbReference type="RefSeq" id="WP_069176822.1">
    <property type="nucleotide sequence ID" value="NZ_CP017037.1"/>
</dbReference>
<evidence type="ECO:0000256" key="1">
    <source>
        <dbReference type="ARBA" id="ARBA00010646"/>
    </source>
</evidence>
<dbReference type="AlphaFoldDB" id="A0A1B3WCU6"/>
<sequence length="192" mass="22146">MKGIDVSENNGVVDFESVKNAGFEFAIIRVGYGNGHLDECFYRNVNEALRCGLQIGAYHYSYALNEERAKQEAEFVVNTLKQCGLTPDKLLGVYFDMEDADCYKQRHGMPSWQTITNMCSIAVNRFWKDGYVAGIYANNDWLDNYIDYEQLGGCSLWLAEPYVSEPRRKCNIWQYSFREIIDGQEFDANILF</sequence>
<reference evidence="3" key="1">
    <citation type="submission" date="2016-08" db="EMBL/GenBank/DDBJ databases">
        <authorList>
            <person name="Holder M.E."/>
            <person name="Ajami N.J."/>
            <person name="Petrosino J.F."/>
        </authorList>
    </citation>
    <scope>NUCLEOTIDE SEQUENCE [LARGE SCALE GENOMIC DNA]</scope>
    <source>
        <strain evidence="3">F0677</strain>
    </source>
</reference>
<dbReference type="GO" id="GO:0003796">
    <property type="term" value="F:lysozyme activity"/>
    <property type="evidence" value="ECO:0007669"/>
    <property type="project" value="InterPro"/>
</dbReference>
<dbReference type="STRING" id="39950.BCB69_01605"/>
<dbReference type="KEGG" id="dpn:BCB69_01605"/>
<name>A0A1B3WCU6_9FIRM</name>
<evidence type="ECO:0000313" key="3">
    <source>
        <dbReference type="Proteomes" id="UP000094757"/>
    </source>
</evidence>